<dbReference type="GO" id="GO:0004523">
    <property type="term" value="F:RNA-DNA hybrid ribonuclease activity"/>
    <property type="evidence" value="ECO:0007669"/>
    <property type="project" value="InterPro"/>
</dbReference>
<evidence type="ECO:0000259" key="1">
    <source>
        <dbReference type="Pfam" id="PF07727"/>
    </source>
</evidence>
<comment type="caution">
    <text evidence="3">The sequence shown here is derived from an EMBL/GenBank/DDBJ whole genome shotgun (WGS) entry which is preliminary data.</text>
</comment>
<dbReference type="GO" id="GO:0003676">
    <property type="term" value="F:nucleic acid binding"/>
    <property type="evidence" value="ECO:0007669"/>
    <property type="project" value="InterPro"/>
</dbReference>
<name>A0A6A3BIB4_HIBSY</name>
<evidence type="ECO:0000313" key="3">
    <source>
        <dbReference type="EMBL" id="KAE8715757.1"/>
    </source>
</evidence>
<dbReference type="InterPro" id="IPR044730">
    <property type="entry name" value="RNase_H-like_dom_plant"/>
</dbReference>
<dbReference type="CDD" id="cd06222">
    <property type="entry name" value="RNase_H_like"/>
    <property type="match status" value="1"/>
</dbReference>
<feature type="domain" description="Reverse transcriptase Ty1/copia-type" evidence="1">
    <location>
        <begin position="466"/>
        <end position="528"/>
    </location>
</feature>
<dbReference type="PANTHER" id="PTHR47481:SF30">
    <property type="entry name" value="CCHC-TYPE DOMAIN-CONTAINING PROTEIN"/>
    <property type="match status" value="1"/>
</dbReference>
<dbReference type="AlphaFoldDB" id="A0A6A3BIB4"/>
<organism evidence="3 4">
    <name type="scientific">Hibiscus syriacus</name>
    <name type="common">Rose of Sharon</name>
    <dbReference type="NCBI Taxonomy" id="106335"/>
    <lineage>
        <taxon>Eukaryota</taxon>
        <taxon>Viridiplantae</taxon>
        <taxon>Streptophyta</taxon>
        <taxon>Embryophyta</taxon>
        <taxon>Tracheophyta</taxon>
        <taxon>Spermatophyta</taxon>
        <taxon>Magnoliopsida</taxon>
        <taxon>eudicotyledons</taxon>
        <taxon>Gunneridae</taxon>
        <taxon>Pentapetalae</taxon>
        <taxon>rosids</taxon>
        <taxon>malvids</taxon>
        <taxon>Malvales</taxon>
        <taxon>Malvaceae</taxon>
        <taxon>Malvoideae</taxon>
        <taxon>Hibiscus</taxon>
    </lineage>
</organism>
<evidence type="ECO:0000313" key="4">
    <source>
        <dbReference type="Proteomes" id="UP000436088"/>
    </source>
</evidence>
<dbReference type="SUPFAM" id="SSF53098">
    <property type="entry name" value="Ribonuclease H-like"/>
    <property type="match status" value="1"/>
</dbReference>
<dbReference type="InterPro" id="IPR012337">
    <property type="entry name" value="RNaseH-like_sf"/>
</dbReference>
<proteinExistence type="predicted"/>
<dbReference type="Pfam" id="PF07727">
    <property type="entry name" value="RVT_2"/>
    <property type="match status" value="1"/>
</dbReference>
<reference evidence="3" key="1">
    <citation type="submission" date="2019-09" db="EMBL/GenBank/DDBJ databases">
        <title>Draft genome information of white flower Hibiscus syriacus.</title>
        <authorList>
            <person name="Kim Y.-M."/>
        </authorList>
    </citation>
    <scope>NUCLEOTIDE SEQUENCE [LARGE SCALE GENOMIC DNA]</scope>
    <source>
        <strain evidence="3">YM2019G1</strain>
    </source>
</reference>
<evidence type="ECO:0000259" key="2">
    <source>
        <dbReference type="Pfam" id="PF13456"/>
    </source>
</evidence>
<dbReference type="Pfam" id="PF14223">
    <property type="entry name" value="Retrotran_gag_2"/>
    <property type="match status" value="1"/>
</dbReference>
<feature type="domain" description="RNase H type-1" evidence="2">
    <location>
        <begin position="589"/>
        <end position="699"/>
    </location>
</feature>
<dbReference type="InterPro" id="IPR002156">
    <property type="entry name" value="RNaseH_domain"/>
</dbReference>
<dbReference type="Gene3D" id="3.30.420.10">
    <property type="entry name" value="Ribonuclease H-like superfamily/Ribonuclease H"/>
    <property type="match status" value="1"/>
</dbReference>
<gene>
    <name evidence="3" type="ORF">F3Y22_tig00110160pilonHSYRG00364</name>
</gene>
<dbReference type="Pfam" id="PF13456">
    <property type="entry name" value="RVT_3"/>
    <property type="match status" value="1"/>
</dbReference>
<protein>
    <recommendedName>
        <fullName evidence="5">RNase H type-1 domain-containing protein</fullName>
    </recommendedName>
</protein>
<accession>A0A6A3BIB4</accession>
<dbReference type="InterPro" id="IPR036397">
    <property type="entry name" value="RNaseH_sf"/>
</dbReference>
<keyword evidence="4" id="KW-1185">Reference proteome</keyword>
<dbReference type="EMBL" id="VEPZ02000857">
    <property type="protein sequence ID" value="KAE8715757.1"/>
    <property type="molecule type" value="Genomic_DNA"/>
</dbReference>
<dbReference type="Proteomes" id="UP000436088">
    <property type="component" value="Unassembled WGS sequence"/>
</dbReference>
<dbReference type="InterPro" id="IPR013103">
    <property type="entry name" value="RVT_2"/>
</dbReference>
<sequence>MDRVVKNRASKIVSEWCPPVEGAAVTPSEAVVNDDGTVRVNDEEGFVAQDSALASWLLSTISQHLIPQFVGAKTAAAVWNTVLHFFANSSTIAIMSLHYKLQSLKKGGDSMRAYLTRVKEVCDALASCGSTVPQVEQIASILKGLTREYQLFMAIITSMKETIDLVTLTILELVVEDVADLGFSANFVERLDTSLIDVGIDMIKTSRVLLLLIEGNISPNTRLPLLLVILQSHPLMMVVSVVLSEEPGATHHVTAVANKVLNSSEYRGPFKPLDVALVGNAHMNASSRVLLLNDLLHVPQITKSLLSVSKLARDNDVFIEFHANRCCVRDKATGRLLLQGEESDGLYSFAMNRNSLEVHVAQANASLVSTSLDELWHWRLGYPAAETLTKLASELGIKGKETYNSLSSTANTSSNSESLRVVDDVVIPNVVEVVNDGSQHISDVIIHHTSNATISEEVVPSETVDTGYDFKDTFNPVVLFSTFNTMLAIAVSNGWEIRHVDINNAFLNGDLSEDVYMQQPPGFEQTDELGQPLVYWDASIDDRRSITGYEKVATGQLCVSYVPSMHQIADGFTKPLARTAFEEWGSRLRFGGVLRIDSGEIRMLFSGPVESLGSEWAELIAIKTVLLVFVEAGWIDKSFIVVESNCQVVLNWIACPLMQSWKWWNIFDEVDSLSRTIFHIQFSYIPRAQNGMADFLAKEGMSRVELFKAWR</sequence>
<evidence type="ECO:0008006" key="5">
    <source>
        <dbReference type="Google" id="ProtNLM"/>
    </source>
</evidence>
<dbReference type="PANTHER" id="PTHR47481">
    <property type="match status" value="1"/>
</dbReference>